<evidence type="ECO:0000313" key="4">
    <source>
        <dbReference type="Proteomes" id="UP000257123"/>
    </source>
</evidence>
<accession>A0A371QYQ9</accession>
<comment type="caution">
    <text evidence="1">The sequence shown here is derived from an EMBL/GenBank/DDBJ whole genome shotgun (WGS) entry which is preliminary data.</text>
</comment>
<dbReference type="EMBL" id="NMUE01000018">
    <property type="protein sequence ID" value="RFA95852.1"/>
    <property type="molecule type" value="Genomic_DNA"/>
</dbReference>
<organism evidence="1 4">
    <name type="scientific">Pyrobaculum aerophilum</name>
    <dbReference type="NCBI Taxonomy" id="13773"/>
    <lineage>
        <taxon>Archaea</taxon>
        <taxon>Thermoproteota</taxon>
        <taxon>Thermoprotei</taxon>
        <taxon>Thermoproteales</taxon>
        <taxon>Thermoproteaceae</taxon>
        <taxon>Pyrobaculum</taxon>
    </lineage>
</organism>
<dbReference type="OrthoDB" id="211843at2157"/>
<evidence type="ECO:0000313" key="1">
    <source>
        <dbReference type="EMBL" id="RFA95852.1"/>
    </source>
</evidence>
<dbReference type="AlphaFoldDB" id="A0A371QYQ9"/>
<gene>
    <name evidence="1" type="ORF">CGL51_06850</name>
    <name evidence="2" type="ORF">CGL52_01295</name>
</gene>
<dbReference type="Proteomes" id="UP000256877">
    <property type="component" value="Unassembled WGS sequence"/>
</dbReference>
<reference evidence="3 4" key="1">
    <citation type="submission" date="2017-07" db="EMBL/GenBank/DDBJ databases">
        <title>Draft genome sequence of aerobic hyperthermophilic archaea, Pyrobaculum aerophilum YKB31 and YKB32.</title>
        <authorList>
            <person name="Mochizuki T."/>
            <person name="Berliner A.J."/>
            <person name="Yoshida-Takashima Y."/>
            <person name="Takaki Y."/>
            <person name="Nunoura T."/>
            <person name="Takai K."/>
        </authorList>
    </citation>
    <scope>NUCLEOTIDE SEQUENCE [LARGE SCALE GENOMIC DNA]</scope>
    <source>
        <strain evidence="1 4">YKB31</strain>
        <strain evidence="2 3">YKB32</strain>
    </source>
</reference>
<dbReference type="RefSeq" id="WP_116421179.1">
    <property type="nucleotide sequence ID" value="NZ_NMUE01000018.1"/>
</dbReference>
<evidence type="ECO:0000313" key="3">
    <source>
        <dbReference type="Proteomes" id="UP000256877"/>
    </source>
</evidence>
<dbReference type="Proteomes" id="UP000257123">
    <property type="component" value="Unassembled WGS sequence"/>
</dbReference>
<name>A0A371QYQ9_9CREN</name>
<proteinExistence type="predicted"/>
<evidence type="ECO:0000313" key="2">
    <source>
        <dbReference type="EMBL" id="RFB00247.1"/>
    </source>
</evidence>
<protein>
    <submittedName>
        <fullName evidence="1">Uncharacterized protein</fullName>
    </submittedName>
</protein>
<sequence length="222" mass="25131">MQSNVRVKLLQYPPPPILTPQLITTTSLISTRLYGLFDLGMFLARLVEAGVQKYGEVLDPCWLYIVLPNGYKHFAYFSNDVPPGEEYSTLYPDPYLGALFTAASGRRAVFRPLGNDYLDGLFETLAQAEGWNIHISNYVEYEYYPNAHVVNEQCIIEKLRTILPKEATYEKDALLSLLVPTMPQAFLTDPQLVKLIALGLMEYRETTIVPTQLLVSLLGMLF</sequence>
<dbReference type="EMBL" id="NMUF01000002">
    <property type="protein sequence ID" value="RFB00247.1"/>
    <property type="molecule type" value="Genomic_DNA"/>
</dbReference>